<dbReference type="InterPro" id="IPR006145">
    <property type="entry name" value="PsdUridine_synth_RsuA/RluA"/>
</dbReference>
<dbReference type="InterPro" id="IPR036986">
    <property type="entry name" value="S4_RNA-bd_sf"/>
</dbReference>
<dbReference type="PANTHER" id="PTHR21600">
    <property type="entry name" value="MITOCHONDRIAL RNA PSEUDOURIDINE SYNTHASE"/>
    <property type="match status" value="1"/>
</dbReference>
<dbReference type="GO" id="GO:0003723">
    <property type="term" value="F:RNA binding"/>
    <property type="evidence" value="ECO:0007669"/>
    <property type="project" value="InterPro"/>
</dbReference>
<dbReference type="Gene3D" id="3.10.290.10">
    <property type="entry name" value="RNA-binding S4 domain"/>
    <property type="match status" value="1"/>
</dbReference>
<dbReference type="PANTHER" id="PTHR21600:SF44">
    <property type="entry name" value="RIBOSOMAL LARGE SUBUNIT PSEUDOURIDINE SYNTHASE D"/>
    <property type="match status" value="1"/>
</dbReference>
<gene>
    <name evidence="4" type="ORF">MNB_SV-3-861</name>
</gene>
<dbReference type="SUPFAM" id="SSF55174">
    <property type="entry name" value="Alpha-L RNA-binding motif"/>
    <property type="match status" value="1"/>
</dbReference>
<evidence type="ECO:0000313" key="4">
    <source>
        <dbReference type="EMBL" id="SFV51478.1"/>
    </source>
</evidence>
<dbReference type="InterPro" id="IPR006225">
    <property type="entry name" value="PsdUridine_synth_RluC/D"/>
</dbReference>
<keyword evidence="4" id="KW-0456">Lyase</keyword>
<proteinExistence type="inferred from homology"/>
<dbReference type="InterPro" id="IPR006224">
    <property type="entry name" value="PsdUridine_synth_RluA-like_CS"/>
</dbReference>
<dbReference type="SUPFAM" id="SSF55120">
    <property type="entry name" value="Pseudouridine synthase"/>
    <property type="match status" value="1"/>
</dbReference>
<comment type="similarity">
    <text evidence="1">Belongs to the pseudouridine synthase RluA family.</text>
</comment>
<dbReference type="PROSITE" id="PS01129">
    <property type="entry name" value="PSI_RLU"/>
    <property type="match status" value="1"/>
</dbReference>
<dbReference type="InterPro" id="IPR020103">
    <property type="entry name" value="PsdUridine_synth_cat_dom_sf"/>
</dbReference>
<dbReference type="InterPro" id="IPR002942">
    <property type="entry name" value="S4_RNA-bd"/>
</dbReference>
<reference evidence="4" key="1">
    <citation type="submission" date="2016-10" db="EMBL/GenBank/DDBJ databases">
        <authorList>
            <person name="de Groot N.N."/>
        </authorList>
    </citation>
    <scope>NUCLEOTIDE SEQUENCE</scope>
</reference>
<dbReference type="NCBIfam" id="TIGR00005">
    <property type="entry name" value="rluA_subfam"/>
    <property type="match status" value="1"/>
</dbReference>
<dbReference type="SMART" id="SM00363">
    <property type="entry name" value="S4"/>
    <property type="match status" value="1"/>
</dbReference>
<dbReference type="CDD" id="cd02869">
    <property type="entry name" value="PseudoU_synth_RluA_like"/>
    <property type="match status" value="1"/>
</dbReference>
<dbReference type="Pfam" id="PF00849">
    <property type="entry name" value="PseudoU_synth_2"/>
    <property type="match status" value="1"/>
</dbReference>
<dbReference type="Gene3D" id="3.30.2350.10">
    <property type="entry name" value="Pseudouridine synthase"/>
    <property type="match status" value="1"/>
</dbReference>
<evidence type="ECO:0000259" key="3">
    <source>
        <dbReference type="SMART" id="SM00363"/>
    </source>
</evidence>
<dbReference type="GO" id="GO:0004730">
    <property type="term" value="F:pseudouridylate synthase activity"/>
    <property type="evidence" value="ECO:0007669"/>
    <property type="project" value="UniProtKB-EC"/>
</dbReference>
<evidence type="ECO:0000256" key="1">
    <source>
        <dbReference type="ARBA" id="ARBA00010876"/>
    </source>
</evidence>
<sequence length="317" mass="35702">MDSFKSKISGRIDKILAQELDVSRNQVEKLVKDGLVSVNGKGISKTSFKVVEGDEVSYMFKEAEKRVAPPIDFDVEVLYEDDYLLVVNKPSGLVVHPAPSVKEPTLVDWLIHKGISLSTISGEERHGIVHRIDKETTGALVVAKTNEVHEKLSEQLQDKSMGRYYLALIDCPLKDDTMVDKPIGRNPKNRLKMDVVPHGKSAKTAFVKLAETVHGVELIAAKLFTGRTHQIRVHLNTLGRHILGDDLYGFKSKRDKISRVNLHAYLLYLVHPETGEKMEFIAPLFDDMTGYITKYFDKKIVDKKINPETLGTLFTHI</sequence>
<accession>A0A1W1BDG7</accession>
<protein>
    <submittedName>
        <fullName evidence="4">Ribosomal large subunit pseudouridine synthase D</fullName>
        <ecNumber evidence="4">4.2.1.70</ecNumber>
    </submittedName>
</protein>
<keyword evidence="2" id="KW-0413">Isomerase</keyword>
<dbReference type="EMBL" id="FPHI01000004">
    <property type="protein sequence ID" value="SFV51478.1"/>
    <property type="molecule type" value="Genomic_DNA"/>
</dbReference>
<dbReference type="InterPro" id="IPR050188">
    <property type="entry name" value="RluA_PseudoU_synthase"/>
</dbReference>
<feature type="domain" description="RNA-binding S4" evidence="3">
    <location>
        <begin position="10"/>
        <end position="72"/>
    </location>
</feature>
<dbReference type="PROSITE" id="PS50889">
    <property type="entry name" value="S4"/>
    <property type="match status" value="1"/>
</dbReference>
<dbReference type="CDD" id="cd00165">
    <property type="entry name" value="S4"/>
    <property type="match status" value="1"/>
</dbReference>
<evidence type="ECO:0000256" key="2">
    <source>
        <dbReference type="ARBA" id="ARBA00023235"/>
    </source>
</evidence>
<name>A0A1W1BDG7_9ZZZZ</name>
<organism evidence="4">
    <name type="scientific">hydrothermal vent metagenome</name>
    <dbReference type="NCBI Taxonomy" id="652676"/>
    <lineage>
        <taxon>unclassified sequences</taxon>
        <taxon>metagenomes</taxon>
        <taxon>ecological metagenomes</taxon>
    </lineage>
</organism>
<dbReference type="AlphaFoldDB" id="A0A1W1BDG7"/>
<dbReference type="Pfam" id="PF01479">
    <property type="entry name" value="S4"/>
    <property type="match status" value="1"/>
</dbReference>
<dbReference type="GO" id="GO:0009982">
    <property type="term" value="F:pseudouridine synthase activity"/>
    <property type="evidence" value="ECO:0007669"/>
    <property type="project" value="InterPro"/>
</dbReference>
<dbReference type="GO" id="GO:0000455">
    <property type="term" value="P:enzyme-directed rRNA pseudouridine synthesis"/>
    <property type="evidence" value="ECO:0007669"/>
    <property type="project" value="TreeGrafter"/>
</dbReference>
<dbReference type="EC" id="4.2.1.70" evidence="4"/>